<dbReference type="RefSeq" id="XP_014173051.1">
    <property type="nucleotide sequence ID" value="XM_014317576.1"/>
</dbReference>
<evidence type="ECO:0008006" key="10">
    <source>
        <dbReference type="Google" id="ProtNLM"/>
    </source>
</evidence>
<proteinExistence type="predicted"/>
<feature type="region of interest" description="Disordered" evidence="5">
    <location>
        <begin position="159"/>
        <end position="196"/>
    </location>
</feature>
<dbReference type="GO" id="GO:0071944">
    <property type="term" value="C:cell periphery"/>
    <property type="evidence" value="ECO:0007669"/>
    <property type="project" value="UniProtKB-ARBA"/>
</dbReference>
<evidence type="ECO:0000256" key="7">
    <source>
        <dbReference type="SAM" id="SignalP"/>
    </source>
</evidence>
<dbReference type="STRING" id="655863.F0XCK8"/>
<dbReference type="PANTHER" id="PTHR15549">
    <property type="entry name" value="PAIRED IMMUNOGLOBULIN-LIKE TYPE 2 RECEPTOR"/>
    <property type="match status" value="1"/>
</dbReference>
<dbReference type="InParanoid" id="F0XCK8"/>
<dbReference type="EMBL" id="GL629765">
    <property type="protein sequence ID" value="EFX03569.1"/>
    <property type="molecule type" value="Genomic_DNA"/>
</dbReference>
<comment type="subcellular location">
    <subcellularLocation>
        <location evidence="1">Membrane</location>
        <topology evidence="1">Single-pass membrane protein</topology>
    </subcellularLocation>
</comment>
<feature type="compositionally biased region" description="Basic and acidic residues" evidence="5">
    <location>
        <begin position="268"/>
        <end position="292"/>
    </location>
</feature>
<evidence type="ECO:0000256" key="1">
    <source>
        <dbReference type="ARBA" id="ARBA00004167"/>
    </source>
</evidence>
<dbReference type="HOGENOM" id="CLU_855446_0_0_1"/>
<feature type="chain" id="PRO_5003259869" description="Cfem domain containing protein" evidence="7">
    <location>
        <begin position="24"/>
        <end position="325"/>
    </location>
</feature>
<name>F0XCK8_GROCL</name>
<dbReference type="Proteomes" id="UP000007796">
    <property type="component" value="Unassembled WGS sequence"/>
</dbReference>
<accession>F0XCK8</accession>
<dbReference type="eggNOG" id="ENOG502S35T">
    <property type="taxonomic scope" value="Eukaryota"/>
</dbReference>
<sequence>MTSFAAVAGALIALSSLFPAVYATACDFDGGYALRNPTGCPSNTTECGGGQEARCCPDSLHCWENSSAYCCPSEDVDCWDDLQNVPQCPLTDWTMWATGSAVNGSWCCESDEFGVSISGQGVGCTDYGSTLAPGETTATQITTASTKCTTVSASTATGLTASTSSSARPGSTTSSSQGTATATAAGTIGSKKSSGSSISGGAIAGIVVGVVVGIVLVLVAAWAVWRRKRRQAPYQPEEAVVAATNTPGNAPSPMSPAPVGSPPVELKGTPHPDETPDAAELKGTPHPDDHAAAAELGGATHPNEYPAPVELPAGDIAELPAEYHR</sequence>
<evidence type="ECO:0000313" key="9">
    <source>
        <dbReference type="Proteomes" id="UP000007796"/>
    </source>
</evidence>
<feature type="region of interest" description="Disordered" evidence="5">
    <location>
        <begin position="244"/>
        <end position="325"/>
    </location>
</feature>
<dbReference type="AlphaFoldDB" id="F0XCK8"/>
<gene>
    <name evidence="8" type="ORF">CMQ_497</name>
</gene>
<evidence type="ECO:0000256" key="5">
    <source>
        <dbReference type="SAM" id="MobiDB-lite"/>
    </source>
</evidence>
<feature type="signal peptide" evidence="7">
    <location>
        <begin position="1"/>
        <end position="23"/>
    </location>
</feature>
<dbReference type="InterPro" id="IPR051694">
    <property type="entry name" value="Immunoregulatory_rcpt-like"/>
</dbReference>
<organism evidence="9">
    <name type="scientific">Grosmannia clavigera (strain kw1407 / UAMH 11150)</name>
    <name type="common">Blue stain fungus</name>
    <name type="synonym">Graphiocladiella clavigera</name>
    <dbReference type="NCBI Taxonomy" id="655863"/>
    <lineage>
        <taxon>Eukaryota</taxon>
        <taxon>Fungi</taxon>
        <taxon>Dikarya</taxon>
        <taxon>Ascomycota</taxon>
        <taxon>Pezizomycotina</taxon>
        <taxon>Sordariomycetes</taxon>
        <taxon>Sordariomycetidae</taxon>
        <taxon>Ophiostomatales</taxon>
        <taxon>Ophiostomataceae</taxon>
        <taxon>Leptographium</taxon>
    </lineage>
</organism>
<protein>
    <recommendedName>
        <fullName evidence="10">Cfem domain containing protein</fullName>
    </recommendedName>
</protein>
<evidence type="ECO:0000256" key="6">
    <source>
        <dbReference type="SAM" id="Phobius"/>
    </source>
</evidence>
<evidence type="ECO:0000256" key="4">
    <source>
        <dbReference type="ARBA" id="ARBA00023136"/>
    </source>
</evidence>
<keyword evidence="3 6" id="KW-1133">Transmembrane helix</keyword>
<evidence type="ECO:0000313" key="8">
    <source>
        <dbReference type="EMBL" id="EFX03569.1"/>
    </source>
</evidence>
<keyword evidence="2 6" id="KW-0812">Transmembrane</keyword>
<dbReference type="GO" id="GO:0016020">
    <property type="term" value="C:membrane"/>
    <property type="evidence" value="ECO:0007669"/>
    <property type="project" value="UniProtKB-SubCell"/>
</dbReference>
<evidence type="ECO:0000256" key="3">
    <source>
        <dbReference type="ARBA" id="ARBA00022989"/>
    </source>
</evidence>
<reference evidence="8 9" key="1">
    <citation type="journal article" date="2011" name="Proc. Natl. Acad. Sci. U.S.A.">
        <title>Genome and transcriptome analyses of the mountain pine beetle-fungal symbiont Grosmannia clavigera, a lodgepole pine pathogen.</title>
        <authorList>
            <person name="DiGuistini S."/>
            <person name="Wang Y."/>
            <person name="Liao N.Y."/>
            <person name="Taylor G."/>
            <person name="Tanguay P."/>
            <person name="Feau N."/>
            <person name="Henrissat B."/>
            <person name="Chan S.K."/>
            <person name="Hesse-Orce U."/>
            <person name="Alamouti S.M."/>
            <person name="Tsui C.K.M."/>
            <person name="Docking R.T."/>
            <person name="Levasseur A."/>
            <person name="Haridas S."/>
            <person name="Robertson G."/>
            <person name="Birol I."/>
            <person name="Holt R.A."/>
            <person name="Marra M.A."/>
            <person name="Hamelin R.C."/>
            <person name="Hirst M."/>
            <person name="Jones S.J.M."/>
            <person name="Bohlmann J."/>
            <person name="Breuil C."/>
        </authorList>
    </citation>
    <scope>NUCLEOTIDE SEQUENCE [LARGE SCALE GENOMIC DNA]</scope>
    <source>
        <strain evidence="9">kw1407 / UAMH 11150</strain>
    </source>
</reference>
<feature type="transmembrane region" description="Helical" evidence="6">
    <location>
        <begin position="202"/>
        <end position="225"/>
    </location>
</feature>
<dbReference type="GeneID" id="25978239"/>
<keyword evidence="7" id="KW-0732">Signal</keyword>
<keyword evidence="4 6" id="KW-0472">Membrane</keyword>
<evidence type="ECO:0000256" key="2">
    <source>
        <dbReference type="ARBA" id="ARBA00022692"/>
    </source>
</evidence>
<keyword evidence="9" id="KW-1185">Reference proteome</keyword>
<dbReference type="OrthoDB" id="4764360at2759"/>